<keyword evidence="3" id="KW-1185">Reference proteome</keyword>
<dbReference type="OrthoDB" id="5103848at2759"/>
<evidence type="ECO:0000313" key="3">
    <source>
        <dbReference type="Proteomes" id="UP000253153"/>
    </source>
</evidence>
<dbReference type="Gene3D" id="3.40.50.1110">
    <property type="entry name" value="SGNH hydrolase"/>
    <property type="match status" value="1"/>
</dbReference>
<dbReference type="AlphaFoldDB" id="A0A366RTB5"/>
<dbReference type="InterPro" id="IPR051532">
    <property type="entry name" value="Ester_Hydrolysis_Enzymes"/>
</dbReference>
<feature type="domain" description="SGNH hydrolase-type esterase" evidence="1">
    <location>
        <begin position="5"/>
        <end position="134"/>
    </location>
</feature>
<sequence>MADSDNEGYPGWTIESVHGAWPGSKWMKPNLVLINAGLNDCNAGSDPSKAGERTRSLVDDILNSVPGVTLIVSTLFRNADATRDACTADISRQIKDVVAEFKGAPIGLADVRNVMSLSDIGPDKDHPTDAGYKVFAGVWWDAISKIEDRIQEPGKVNTIDDAAGGEARQCKKVAGNAGLHVQSQMGSGHDDGNYVHKSVARGALQSARIDKGDDPKSIKDAIPWHIFFANIDKNAYWFRQNLGGGKFGKAVQSSIDMNCDLGPRYAFADFVPGYVTDDPRCSRNGGSDDSPQWQGFSSVDGIRGTVFNIPQGDKAGILIADLNGDFRNDVMYVGDNGNVRTWINNRDTGKGIEQKDYYDVVVWQNQGAGGTKLKADGNYYCDMRGSGSDEYVWIYQDGHAADINVNIHSPPAWGHSTTISLHVPGPRNGIHLADWTGDGKCDVIVQNRANGDVTIFRNLYDGTSNRITFDSGLTYVSSGCTQGWGVGLNDLSMRFHDIEGRANIRFADVENSGRADLLHVDKYTGAVDVFTNNGHKPQGGSSFSWTKRGTLYNPIDRGENMRFTNQGGQGRADLVKVDPTTNKALSTSADPGLPVTGGGSVVNPPDGDYPKVHDGSCEGPDCHGGVCTGILCCTGSDCEGNDDDDGGGGGGGRKKGGRWRRFQRHSCTGPDCVDGICVGPQCFKSHDHNGGGCEGNGCPHGGGGESGGGAFPVSTEHFVKSPKTIAKESNVYTWDLPAHTDFIECTHRNQDPGQGINQAYCVCSGSTFAESVATIVTPYNSCGYTTMPTKTIDPSNSLPVSTNTAECKVCTSLTNCVPEPTSDPNLPASEAWSITFYKVQLPPQISPCNPLHKKRLSNASVQNQCRDNMALGEQKGRGERTCRKIEEDVDCFNGSTNQFSRDLHVCGYMTDDCTAERDDQIASIGPMSGPDNGHAIIWTDESVQKIRSWKVMHGDCSKN</sequence>
<dbReference type="EMBL" id="QKXC01000107">
    <property type="protein sequence ID" value="RBR20331.1"/>
    <property type="molecule type" value="Genomic_DNA"/>
</dbReference>
<evidence type="ECO:0000259" key="1">
    <source>
        <dbReference type="Pfam" id="PF13472"/>
    </source>
</evidence>
<comment type="caution">
    <text evidence="2">The sequence shown here is derived from an EMBL/GenBank/DDBJ whole genome shotgun (WGS) entry which is preliminary data.</text>
</comment>
<dbReference type="Proteomes" id="UP000253153">
    <property type="component" value="Unassembled WGS sequence"/>
</dbReference>
<dbReference type="InterPro" id="IPR013830">
    <property type="entry name" value="SGNH_hydro"/>
</dbReference>
<proteinExistence type="predicted"/>
<dbReference type="GeneID" id="41994738"/>
<dbReference type="Pfam" id="PF13472">
    <property type="entry name" value="Lipase_GDSL_2"/>
    <property type="match status" value="1"/>
</dbReference>
<dbReference type="SUPFAM" id="SSF52266">
    <property type="entry name" value="SGNH hydrolase"/>
    <property type="match status" value="1"/>
</dbReference>
<dbReference type="PANTHER" id="PTHR30383:SF5">
    <property type="entry name" value="SGNH HYDROLASE-TYPE ESTERASE DOMAIN-CONTAINING PROTEIN"/>
    <property type="match status" value="1"/>
</dbReference>
<dbReference type="GO" id="GO:0004622">
    <property type="term" value="F:phosphatidylcholine lysophospholipase activity"/>
    <property type="evidence" value="ECO:0007669"/>
    <property type="project" value="TreeGrafter"/>
</dbReference>
<dbReference type="InterPro" id="IPR036514">
    <property type="entry name" value="SGNH_hydro_sf"/>
</dbReference>
<gene>
    <name evidence="2" type="ORF">FIESC28_05295</name>
</gene>
<accession>A0A366RTB5</accession>
<dbReference type="InterPro" id="IPR028994">
    <property type="entry name" value="Integrin_alpha_N"/>
</dbReference>
<dbReference type="RefSeq" id="XP_031016513.1">
    <property type="nucleotide sequence ID" value="XM_031159442.1"/>
</dbReference>
<reference evidence="2 3" key="1">
    <citation type="submission" date="2018-06" db="EMBL/GenBank/DDBJ databases">
        <title>Fusarium incarnatum-equiseti species complex species 28.</title>
        <authorList>
            <person name="Gardiner D.M."/>
        </authorList>
    </citation>
    <scope>NUCLEOTIDE SEQUENCE [LARGE SCALE GENOMIC DNA]</scope>
    <source>
        <strain evidence="2 3">FIESC_28</strain>
    </source>
</reference>
<dbReference type="SUPFAM" id="SSF69318">
    <property type="entry name" value="Integrin alpha N-terminal domain"/>
    <property type="match status" value="1"/>
</dbReference>
<evidence type="ECO:0000313" key="2">
    <source>
        <dbReference type="EMBL" id="RBR20331.1"/>
    </source>
</evidence>
<protein>
    <recommendedName>
        <fullName evidence="1">SGNH hydrolase-type esterase domain-containing protein</fullName>
    </recommendedName>
</protein>
<dbReference type="PANTHER" id="PTHR30383">
    <property type="entry name" value="THIOESTERASE 1/PROTEASE 1/LYSOPHOSPHOLIPASE L1"/>
    <property type="match status" value="1"/>
</dbReference>
<name>A0A366RTB5_9HYPO</name>
<organism evidence="2 3">
    <name type="scientific">Fusarium coffeatum</name>
    <dbReference type="NCBI Taxonomy" id="231269"/>
    <lineage>
        <taxon>Eukaryota</taxon>
        <taxon>Fungi</taxon>
        <taxon>Dikarya</taxon>
        <taxon>Ascomycota</taxon>
        <taxon>Pezizomycotina</taxon>
        <taxon>Sordariomycetes</taxon>
        <taxon>Hypocreomycetidae</taxon>
        <taxon>Hypocreales</taxon>
        <taxon>Nectriaceae</taxon>
        <taxon>Fusarium</taxon>
        <taxon>Fusarium incarnatum-equiseti species complex</taxon>
    </lineage>
</organism>